<dbReference type="SUPFAM" id="SSF52317">
    <property type="entry name" value="Class I glutamine amidotransferase-like"/>
    <property type="match status" value="1"/>
</dbReference>
<protein>
    <recommendedName>
        <fullName evidence="2">ThuA-like domain-containing protein</fullName>
    </recommendedName>
</protein>
<evidence type="ECO:0000313" key="1">
    <source>
        <dbReference type="EMBL" id="SVA43747.1"/>
    </source>
</evidence>
<proteinExistence type="predicted"/>
<dbReference type="Gene3D" id="3.40.50.880">
    <property type="match status" value="1"/>
</dbReference>
<dbReference type="AlphaFoldDB" id="A0A381VVS8"/>
<accession>A0A381VVS8</accession>
<reference evidence="1" key="1">
    <citation type="submission" date="2018-05" db="EMBL/GenBank/DDBJ databases">
        <authorList>
            <person name="Lanie J.A."/>
            <person name="Ng W.-L."/>
            <person name="Kazmierczak K.M."/>
            <person name="Andrzejewski T.M."/>
            <person name="Davidsen T.M."/>
            <person name="Wayne K.J."/>
            <person name="Tettelin H."/>
            <person name="Glass J.I."/>
            <person name="Rusch D."/>
            <person name="Podicherti R."/>
            <person name="Tsui H.-C.T."/>
            <person name="Winkler M.E."/>
        </authorList>
    </citation>
    <scope>NUCLEOTIDE SEQUENCE</scope>
</reference>
<dbReference type="InterPro" id="IPR029062">
    <property type="entry name" value="Class_I_gatase-like"/>
</dbReference>
<dbReference type="EMBL" id="UINC01009771">
    <property type="protein sequence ID" value="SVA43747.1"/>
    <property type="molecule type" value="Genomic_DNA"/>
</dbReference>
<evidence type="ECO:0008006" key="2">
    <source>
        <dbReference type="Google" id="ProtNLM"/>
    </source>
</evidence>
<gene>
    <name evidence="1" type="ORF">METZ01_LOCUS96601</name>
</gene>
<name>A0A381VVS8_9ZZZZ</name>
<dbReference type="PROSITE" id="PS51257">
    <property type="entry name" value="PROKAR_LIPOPROTEIN"/>
    <property type="match status" value="1"/>
</dbReference>
<organism evidence="1">
    <name type="scientific">marine metagenome</name>
    <dbReference type="NCBI Taxonomy" id="408172"/>
    <lineage>
        <taxon>unclassified sequences</taxon>
        <taxon>metagenomes</taxon>
        <taxon>ecological metagenomes</taxon>
    </lineage>
</organism>
<sequence length="348" mass="38315">MKHFKHFVSTSVSLVFVTIAMFGCQPQNSSLPSVADADEWVVYDDYDGPGNGKHIVFVTGDEEYRSEEAMPQMAKILAKRHGFKCTVLFAVNPKTGAIDPETLDNIPGLEALESADLMVLFTRFRELPDGQMKQIIDYTNSGKPIIGLRTATHAFNYVKDNSGPYAKYTAESEHEDFEGGYGRQVLGETWVAHYGHHGKESSRGVIAEGKEGHPIVQGCEDIWGPTDVYEVGKLTGNSDPLIMGQVLNGMNPDDPPNLDKPLMPMAWVKNYTGETGNTSQVFTTTMGAATDFESEGLRRLIVNVAYWSLGMEDQIPARANVDIVGMYNPTPFGFGDFKKGVMPSSHKM</sequence>